<evidence type="ECO:0000256" key="1">
    <source>
        <dbReference type="ARBA" id="ARBA00004173"/>
    </source>
</evidence>
<keyword evidence="4" id="KW-0496">Mitochondrion</keyword>
<evidence type="ECO:0000256" key="6">
    <source>
        <dbReference type="ARBA" id="ARBA00035137"/>
    </source>
</evidence>
<organism evidence="9 10">
    <name type="scientific">Emiliania huxleyi (strain CCMP1516)</name>
    <dbReference type="NCBI Taxonomy" id="280463"/>
    <lineage>
        <taxon>Eukaryota</taxon>
        <taxon>Haptista</taxon>
        <taxon>Haptophyta</taxon>
        <taxon>Prymnesiophyceae</taxon>
        <taxon>Isochrysidales</taxon>
        <taxon>Noelaerhabdaceae</taxon>
        <taxon>Emiliania</taxon>
    </lineage>
</organism>
<dbReference type="GO" id="GO:0006412">
    <property type="term" value="P:translation"/>
    <property type="evidence" value="ECO:0007669"/>
    <property type="project" value="InterPro"/>
</dbReference>
<evidence type="ECO:0000256" key="4">
    <source>
        <dbReference type="ARBA" id="ARBA00023128"/>
    </source>
</evidence>
<keyword evidence="5" id="KW-0687">Ribonucleoprotein</keyword>
<dbReference type="GeneID" id="17274354"/>
<dbReference type="AlphaFoldDB" id="A0A0D3JZ72"/>
<dbReference type="GO" id="GO:0003735">
    <property type="term" value="F:structural constituent of ribosome"/>
    <property type="evidence" value="ECO:0007669"/>
    <property type="project" value="InterPro"/>
</dbReference>
<reference evidence="10" key="1">
    <citation type="journal article" date="2013" name="Nature">
        <title>Pan genome of the phytoplankton Emiliania underpins its global distribution.</title>
        <authorList>
            <person name="Read B.A."/>
            <person name="Kegel J."/>
            <person name="Klute M.J."/>
            <person name="Kuo A."/>
            <person name="Lefebvre S.C."/>
            <person name="Maumus F."/>
            <person name="Mayer C."/>
            <person name="Miller J."/>
            <person name="Monier A."/>
            <person name="Salamov A."/>
            <person name="Young J."/>
            <person name="Aguilar M."/>
            <person name="Claverie J.M."/>
            <person name="Frickenhaus S."/>
            <person name="Gonzalez K."/>
            <person name="Herman E.K."/>
            <person name="Lin Y.C."/>
            <person name="Napier J."/>
            <person name="Ogata H."/>
            <person name="Sarno A.F."/>
            <person name="Shmutz J."/>
            <person name="Schroeder D."/>
            <person name="de Vargas C."/>
            <person name="Verret F."/>
            <person name="von Dassow P."/>
            <person name="Valentin K."/>
            <person name="Van de Peer Y."/>
            <person name="Wheeler G."/>
            <person name="Dacks J.B."/>
            <person name="Delwiche C.F."/>
            <person name="Dyhrman S.T."/>
            <person name="Glockner G."/>
            <person name="John U."/>
            <person name="Richards T."/>
            <person name="Worden A.Z."/>
            <person name="Zhang X."/>
            <person name="Grigoriev I.V."/>
            <person name="Allen A.E."/>
            <person name="Bidle K."/>
            <person name="Borodovsky M."/>
            <person name="Bowler C."/>
            <person name="Brownlee C."/>
            <person name="Cock J.M."/>
            <person name="Elias M."/>
            <person name="Gladyshev V.N."/>
            <person name="Groth M."/>
            <person name="Guda C."/>
            <person name="Hadaegh A."/>
            <person name="Iglesias-Rodriguez M.D."/>
            <person name="Jenkins J."/>
            <person name="Jones B.M."/>
            <person name="Lawson T."/>
            <person name="Leese F."/>
            <person name="Lindquist E."/>
            <person name="Lobanov A."/>
            <person name="Lomsadze A."/>
            <person name="Malik S.B."/>
            <person name="Marsh M.E."/>
            <person name="Mackinder L."/>
            <person name="Mock T."/>
            <person name="Mueller-Roeber B."/>
            <person name="Pagarete A."/>
            <person name="Parker M."/>
            <person name="Probert I."/>
            <person name="Quesneville H."/>
            <person name="Raines C."/>
            <person name="Rensing S.A."/>
            <person name="Riano-Pachon D.M."/>
            <person name="Richier S."/>
            <person name="Rokitta S."/>
            <person name="Shiraiwa Y."/>
            <person name="Soanes D.M."/>
            <person name="van der Giezen M."/>
            <person name="Wahlund T.M."/>
            <person name="Williams B."/>
            <person name="Wilson W."/>
            <person name="Wolfe G."/>
            <person name="Wurch L.L."/>
        </authorList>
    </citation>
    <scope>NUCLEOTIDE SEQUENCE</scope>
</reference>
<evidence type="ECO:0000256" key="5">
    <source>
        <dbReference type="ARBA" id="ARBA00023274"/>
    </source>
</evidence>
<dbReference type="EnsemblProtists" id="EOD28807">
    <property type="protein sequence ID" value="EOD28807"/>
    <property type="gene ID" value="EMIHUDRAFT_254041"/>
</dbReference>
<evidence type="ECO:0000256" key="2">
    <source>
        <dbReference type="ARBA" id="ARBA00009864"/>
    </source>
</evidence>
<dbReference type="CDD" id="cd23701">
    <property type="entry name" value="At1g26750"/>
    <property type="match status" value="1"/>
</dbReference>
<dbReference type="KEGG" id="ehx:EMIHUDRAFT_254041"/>
<comment type="similarity">
    <text evidence="2">Belongs to the mitochondrion-specific ribosomal protein mS23 family.</text>
</comment>
<protein>
    <recommendedName>
        <fullName evidence="6">Small ribosomal subunit protein mS23</fullName>
    </recommendedName>
</protein>
<name>A0A0D3JZ72_EMIH1</name>
<feature type="region of interest" description="Disordered" evidence="7">
    <location>
        <begin position="136"/>
        <end position="157"/>
    </location>
</feature>
<dbReference type="PaxDb" id="2903-EOD28807"/>
<comment type="subcellular location">
    <subcellularLocation>
        <location evidence="1">Mitochondrion</location>
    </subcellularLocation>
</comment>
<dbReference type="GO" id="GO:0005840">
    <property type="term" value="C:ribosome"/>
    <property type="evidence" value="ECO:0007669"/>
    <property type="project" value="InterPro"/>
</dbReference>
<evidence type="ECO:0000256" key="3">
    <source>
        <dbReference type="ARBA" id="ARBA00022980"/>
    </source>
</evidence>
<evidence type="ECO:0000313" key="9">
    <source>
        <dbReference type="EnsemblProtists" id="EOD28807"/>
    </source>
</evidence>
<feature type="domain" description="Small ribosomal subunit protein mS23 conserved" evidence="8">
    <location>
        <begin position="25"/>
        <end position="135"/>
    </location>
</feature>
<dbReference type="InterPro" id="IPR023611">
    <property type="entry name" value="mS23_dom_met"/>
</dbReference>
<evidence type="ECO:0000313" key="10">
    <source>
        <dbReference type="Proteomes" id="UP000013827"/>
    </source>
</evidence>
<sequence>MPLVKRWHVPRGLRPTLTGRKVRTTLMSRVERQQRGNVAPRPLWFDAALAHPPPPKFQLDRPPDLAFPEDELRREWLRRNPAATMVPKALFLEEASVPDELRRHPADAFVERQMELIEEGTAPEEAYRIVAAEQEREGDVRALEERTARGDRLRAIR</sequence>
<keyword evidence="3" id="KW-0689">Ribosomal protein</keyword>
<dbReference type="HOGENOM" id="CLU_116049_0_0_1"/>
<dbReference type="Pfam" id="PF10484">
    <property type="entry name" value="MRP-S23"/>
    <property type="match status" value="1"/>
</dbReference>
<dbReference type="Proteomes" id="UP000013827">
    <property type="component" value="Unassembled WGS sequence"/>
</dbReference>
<reference evidence="9" key="2">
    <citation type="submission" date="2024-10" db="UniProtKB">
        <authorList>
            <consortium name="EnsemblProtists"/>
        </authorList>
    </citation>
    <scope>IDENTIFICATION</scope>
</reference>
<evidence type="ECO:0000259" key="8">
    <source>
        <dbReference type="Pfam" id="PF10484"/>
    </source>
</evidence>
<dbReference type="RefSeq" id="XP_005781236.1">
    <property type="nucleotide sequence ID" value="XM_005781179.1"/>
</dbReference>
<accession>A0A0D3JZ72</accession>
<dbReference type="InterPro" id="IPR059242">
    <property type="entry name" value="mS23_dom"/>
</dbReference>
<proteinExistence type="inferred from homology"/>
<keyword evidence="10" id="KW-1185">Reference proteome</keyword>
<evidence type="ECO:0000256" key="7">
    <source>
        <dbReference type="SAM" id="MobiDB-lite"/>
    </source>
</evidence>